<gene>
    <name evidence="1" type="ORF">Nican01_00119</name>
</gene>
<organism evidence="1">
    <name type="scientific">Pseudomonas phage Nican01</name>
    <dbReference type="NCBI Taxonomy" id="3138540"/>
    <lineage>
        <taxon>Viruses</taxon>
        <taxon>Duplodnaviria</taxon>
        <taxon>Heunggongvirae</taxon>
        <taxon>Uroviricota</taxon>
        <taxon>Caudoviricetes</taxon>
        <taxon>Nickievirus</taxon>
    </lineage>
</organism>
<sequence>MMKWAQWMQMSPARFVARSELHHVTVSTIFLGIDYNHFEIGDPILFETMVFQGERESMDCATPVYFAGAEDSLASALWGDCRRYSFLCDALEGHKEAVASIEKQFGETRDKVSGLIYGIMNSEEWVKDEREG</sequence>
<protein>
    <submittedName>
        <fullName evidence="1">Uncharacterized protein</fullName>
    </submittedName>
</protein>
<name>A0AAU6W0R9_9CAUD</name>
<accession>A0AAU6W0R9</accession>
<evidence type="ECO:0000313" key="1">
    <source>
        <dbReference type="EMBL" id="XAI70132.1"/>
    </source>
</evidence>
<reference evidence="1" key="1">
    <citation type="journal article" date="2024" name="J. Gen. Virol.">
        <title>Novel phages of Pseudomonas syringae unveil numerous potential auxiliary metabolic genes.</title>
        <authorList>
            <person name="Feltin C."/>
            <person name="Garneau J.R."/>
            <person name="Morris C.E."/>
            <person name="Berard A."/>
            <person name="Torres-Barcelo C."/>
        </authorList>
    </citation>
    <scope>NUCLEOTIDE SEQUENCE</scope>
</reference>
<proteinExistence type="predicted"/>
<dbReference type="EMBL" id="PP179318">
    <property type="protein sequence ID" value="XAI70132.1"/>
    <property type="molecule type" value="Genomic_DNA"/>
</dbReference>